<dbReference type="InterPro" id="IPR000253">
    <property type="entry name" value="FHA_dom"/>
</dbReference>
<feature type="compositionally biased region" description="Pro residues" evidence="1">
    <location>
        <begin position="274"/>
        <end position="295"/>
    </location>
</feature>
<dbReference type="PROSITE" id="PS51300">
    <property type="entry name" value="NIRD"/>
    <property type="match status" value="1"/>
</dbReference>
<comment type="caution">
    <text evidence="3">The sequence shown here is derived from an EMBL/GenBank/DDBJ whole genome shotgun (WGS) entry which is preliminary data.</text>
</comment>
<dbReference type="SMART" id="SM00240">
    <property type="entry name" value="FHA"/>
    <property type="match status" value="1"/>
</dbReference>
<dbReference type="Pfam" id="PF20232">
    <property type="entry name" value="T6SS_FHA_C"/>
    <property type="match status" value="1"/>
</dbReference>
<feature type="compositionally biased region" description="Basic and acidic residues" evidence="1">
    <location>
        <begin position="251"/>
        <end position="264"/>
    </location>
</feature>
<evidence type="ECO:0000313" key="3">
    <source>
        <dbReference type="EMBL" id="NEV63360.1"/>
    </source>
</evidence>
<accession>A0A6M0K0U1</accession>
<evidence type="ECO:0000259" key="2">
    <source>
        <dbReference type="PROSITE" id="PS50006"/>
    </source>
</evidence>
<dbReference type="EMBL" id="JAAIJQ010000048">
    <property type="protein sequence ID" value="NEV63360.1"/>
    <property type="molecule type" value="Genomic_DNA"/>
</dbReference>
<evidence type="ECO:0000313" key="4">
    <source>
        <dbReference type="Proteomes" id="UP000483379"/>
    </source>
</evidence>
<dbReference type="CDD" id="cd00060">
    <property type="entry name" value="FHA"/>
    <property type="match status" value="1"/>
</dbReference>
<sequence>MTNRQGQTSDREVRLSLAQGSLTIGRAVTSDLCLDDPERVISGNHARIEVREGGVWVVDTSRNGTYLNSGPDPIPQHQSVALYDGDVLGIGSYDVIVGFGSVEAAPGEEIPDLFGETGKRDLGDLTPSGPSADILDLLDPGGSHDQGDLLPDLPPEPNLHQEPFADASSLDDGLAGPAADAPPRGAPHRHTPVEHVFFRPDEQQPVPDNYDLLNDAWVGGEEPAPPIEEPPTSGVVPFGPDAPEPPPEPFAEPKPEVDDQKTDVIPELQTESPETPPPPPRPEPSQPQPPRPQAPQAPASPGGELSAFIAGLGFGESEEIEDPQSFMRLSGQLLRALAAGLVQTMIGRAEFKSELRLGVTSIRAAQNNPFKFSPSTDDILDRLLFRPSPGYLPAVSAASEAFDDIQAHEMAMTAGLQAALRALFARFEPASLEQRLGRASGLDQVLPMARKAKYWELFTDEYEKVAADASEDFMQLFEDAFARAYHEQIERLRAARSADRR</sequence>
<dbReference type="Gene3D" id="2.60.200.20">
    <property type="match status" value="1"/>
</dbReference>
<proteinExistence type="predicted"/>
<dbReference type="NCBIfam" id="TIGR03354">
    <property type="entry name" value="VI_FHA"/>
    <property type="match status" value="1"/>
</dbReference>
<keyword evidence="4" id="KW-1185">Reference proteome</keyword>
<dbReference type="SUPFAM" id="SSF49879">
    <property type="entry name" value="SMAD/FHA domain"/>
    <property type="match status" value="1"/>
</dbReference>
<dbReference type="PROSITE" id="PS50006">
    <property type="entry name" value="FHA_DOMAIN"/>
    <property type="match status" value="1"/>
</dbReference>
<dbReference type="AlphaFoldDB" id="A0A6M0K0U1"/>
<feature type="domain" description="FHA" evidence="2">
    <location>
        <begin position="22"/>
        <end position="68"/>
    </location>
</feature>
<reference evidence="3 4" key="1">
    <citation type="submission" date="2020-02" db="EMBL/GenBank/DDBJ databases">
        <title>Genome sequences of Thiorhodococcus mannitoliphagus and Thiorhodococcus minor, purple sulfur photosynthetic bacteria in the gammaproteobacterial family, Chromatiaceae.</title>
        <authorList>
            <person name="Aviles F.A."/>
            <person name="Meyer T.E."/>
            <person name="Kyndt J.A."/>
        </authorList>
    </citation>
    <scope>NUCLEOTIDE SEQUENCE [LARGE SCALE GENOMIC DNA]</scope>
    <source>
        <strain evidence="3 4">DSM 11518</strain>
    </source>
</reference>
<organism evidence="3 4">
    <name type="scientific">Thiorhodococcus minor</name>
    <dbReference type="NCBI Taxonomy" id="57489"/>
    <lineage>
        <taxon>Bacteria</taxon>
        <taxon>Pseudomonadati</taxon>
        <taxon>Pseudomonadota</taxon>
        <taxon>Gammaproteobacteria</taxon>
        <taxon>Chromatiales</taxon>
        <taxon>Chromatiaceae</taxon>
        <taxon>Thiorhodococcus</taxon>
    </lineage>
</organism>
<gene>
    <name evidence="3" type="primary">tagH</name>
    <name evidence="3" type="ORF">G3446_15940</name>
</gene>
<dbReference type="Proteomes" id="UP000483379">
    <property type="component" value="Unassembled WGS sequence"/>
</dbReference>
<feature type="compositionally biased region" description="Low complexity" evidence="1">
    <location>
        <begin position="170"/>
        <end position="183"/>
    </location>
</feature>
<dbReference type="RefSeq" id="WP_164453824.1">
    <property type="nucleotide sequence ID" value="NZ_JAAIJQ010000048.1"/>
</dbReference>
<evidence type="ECO:0000256" key="1">
    <source>
        <dbReference type="SAM" id="MobiDB-lite"/>
    </source>
</evidence>
<dbReference type="Pfam" id="PF00498">
    <property type="entry name" value="FHA"/>
    <property type="match status" value="1"/>
</dbReference>
<feature type="compositionally biased region" description="Pro residues" evidence="1">
    <location>
        <begin position="240"/>
        <end position="250"/>
    </location>
</feature>
<dbReference type="InterPro" id="IPR017735">
    <property type="entry name" value="T6SS_FHA"/>
</dbReference>
<name>A0A6M0K0U1_9GAMM</name>
<dbReference type="InterPro" id="IPR008984">
    <property type="entry name" value="SMAD_FHA_dom_sf"/>
</dbReference>
<protein>
    <submittedName>
        <fullName evidence="3">Type VI secretion system-associated FHA domain protein TagH</fullName>
    </submittedName>
</protein>
<dbReference type="InterPro" id="IPR046883">
    <property type="entry name" value="T6SS_FHA_C"/>
</dbReference>
<feature type="region of interest" description="Disordered" evidence="1">
    <location>
        <begin position="113"/>
        <end position="307"/>
    </location>
</feature>
<feature type="compositionally biased region" description="Basic and acidic residues" evidence="1">
    <location>
        <begin position="191"/>
        <end position="202"/>
    </location>
</feature>